<dbReference type="PROSITE" id="PS51257">
    <property type="entry name" value="PROKAR_LIPOPROTEIN"/>
    <property type="match status" value="1"/>
</dbReference>
<feature type="signal peptide" evidence="1">
    <location>
        <begin position="1"/>
        <end position="22"/>
    </location>
</feature>
<comment type="caution">
    <text evidence="2">The sequence shown here is derived from an EMBL/GenBank/DDBJ whole genome shotgun (WGS) entry which is preliminary data.</text>
</comment>
<keyword evidence="1" id="KW-0732">Signal</keyword>
<dbReference type="CDD" id="cd00063">
    <property type="entry name" value="FN3"/>
    <property type="match status" value="1"/>
</dbReference>
<evidence type="ECO:0008006" key="4">
    <source>
        <dbReference type="Google" id="ProtNLM"/>
    </source>
</evidence>
<dbReference type="Gene3D" id="1.25.40.10">
    <property type="entry name" value="Tetratricopeptide repeat domain"/>
    <property type="match status" value="1"/>
</dbReference>
<dbReference type="EMBL" id="NQWI01000157">
    <property type="protein sequence ID" value="PDW01004.1"/>
    <property type="molecule type" value="Genomic_DNA"/>
</dbReference>
<gene>
    <name evidence="2" type="ORF">CJ255_19845</name>
</gene>
<keyword evidence="3" id="KW-1185">Reference proteome</keyword>
<sequence length="360" mass="39600">MRWFMLLSLVLTITGCSLTASAPNPPLHILVDVEGHAEVKRSDWQSYAPAMFGTMLTSGDELRVQGRATIVCSDLQLIVVDDHQGIIPCGAETHILSYPLLEAVGSSHSHGDSIPLVITPLQGRLLDPRPQIRWTPAHDAEGYRVTLLRSVTLLTDERVVWERDVGAVTSMDFPDDVAALEPGVAYQFVVAVANDPQRSSQQDERFLRNPNLVRLLSARDTELISAYTEQIAALGLDPTAQKLVLATLYYQQRLTIDALALLADAPDEPVISYVRGMIYLQINASLAEEAFQQALAQSLERNDLEGQGVALRILSRLALIQDDQAASMAYLRASLEIYRQIGATETVRRFEASLAALAEE</sequence>
<name>A0A2A6REL7_9CHLR</name>
<dbReference type="RefSeq" id="WP_097645823.1">
    <property type="nucleotide sequence ID" value="NZ_NQWI01000157.1"/>
</dbReference>
<dbReference type="InterPro" id="IPR011990">
    <property type="entry name" value="TPR-like_helical_dom_sf"/>
</dbReference>
<evidence type="ECO:0000313" key="2">
    <source>
        <dbReference type="EMBL" id="PDW01004.1"/>
    </source>
</evidence>
<dbReference type="InterPro" id="IPR003961">
    <property type="entry name" value="FN3_dom"/>
</dbReference>
<dbReference type="OrthoDB" id="459662at2"/>
<proteinExistence type="predicted"/>
<dbReference type="AlphaFoldDB" id="A0A2A6REL7"/>
<organism evidence="2 3">
    <name type="scientific">Candidatus Viridilinea mediisalina</name>
    <dbReference type="NCBI Taxonomy" id="2024553"/>
    <lineage>
        <taxon>Bacteria</taxon>
        <taxon>Bacillati</taxon>
        <taxon>Chloroflexota</taxon>
        <taxon>Chloroflexia</taxon>
        <taxon>Chloroflexales</taxon>
        <taxon>Chloroflexineae</taxon>
        <taxon>Oscillochloridaceae</taxon>
        <taxon>Candidatus Viridilinea</taxon>
    </lineage>
</organism>
<dbReference type="Proteomes" id="UP000220527">
    <property type="component" value="Unassembled WGS sequence"/>
</dbReference>
<evidence type="ECO:0000313" key="3">
    <source>
        <dbReference type="Proteomes" id="UP000220527"/>
    </source>
</evidence>
<reference evidence="3" key="1">
    <citation type="submission" date="2017-08" db="EMBL/GenBank/DDBJ databases">
        <authorList>
            <person name="Grouzdev D.S."/>
            <person name="Gaisin V.A."/>
            <person name="Rysina M.S."/>
            <person name="Gorlenko V.M."/>
        </authorList>
    </citation>
    <scope>NUCLEOTIDE SEQUENCE [LARGE SCALE GENOMIC DNA]</scope>
    <source>
        <strain evidence="3">Kir15-3F</strain>
    </source>
</reference>
<feature type="chain" id="PRO_5013105889" description="Fibronectin type-III domain-containing protein" evidence="1">
    <location>
        <begin position="23"/>
        <end position="360"/>
    </location>
</feature>
<evidence type="ECO:0000256" key="1">
    <source>
        <dbReference type="SAM" id="SignalP"/>
    </source>
</evidence>
<accession>A0A2A6REL7</accession>
<protein>
    <recommendedName>
        <fullName evidence="4">Fibronectin type-III domain-containing protein</fullName>
    </recommendedName>
</protein>